<dbReference type="InterPro" id="IPR017517">
    <property type="entry name" value="Maleyloyr_isom"/>
</dbReference>
<name>A0A853A3A4_9ACTN</name>
<dbReference type="Pfam" id="PF11716">
    <property type="entry name" value="MDMPI_N"/>
    <property type="match status" value="1"/>
</dbReference>
<dbReference type="EMBL" id="JACBZD010000001">
    <property type="protein sequence ID" value="NYI05191.1"/>
    <property type="molecule type" value="Genomic_DNA"/>
</dbReference>
<reference evidence="4 5" key="1">
    <citation type="submission" date="2020-07" db="EMBL/GenBank/DDBJ databases">
        <title>Sequencing the genomes of 1000 actinobacteria strains.</title>
        <authorList>
            <person name="Klenk H.-P."/>
        </authorList>
    </citation>
    <scope>NUCLEOTIDE SEQUENCE [LARGE SCALE GENOMIC DNA]</scope>
    <source>
        <strain evidence="4 5">DSM 42178</strain>
    </source>
</reference>
<dbReference type="SUPFAM" id="SSF109854">
    <property type="entry name" value="DinB/YfiT-like putative metalloenzymes"/>
    <property type="match status" value="1"/>
</dbReference>
<dbReference type="InterPro" id="IPR041629">
    <property type="entry name" value="SCP_3"/>
</dbReference>
<evidence type="ECO:0000313" key="4">
    <source>
        <dbReference type="EMBL" id="NYI05191.1"/>
    </source>
</evidence>
<evidence type="ECO:0000259" key="2">
    <source>
        <dbReference type="Pfam" id="PF11716"/>
    </source>
</evidence>
<proteinExistence type="predicted"/>
<dbReference type="InterPro" id="IPR034660">
    <property type="entry name" value="DinB/YfiT-like"/>
</dbReference>
<dbReference type="GO" id="GO:0046872">
    <property type="term" value="F:metal ion binding"/>
    <property type="evidence" value="ECO:0007669"/>
    <property type="project" value="InterPro"/>
</dbReference>
<evidence type="ECO:0000256" key="1">
    <source>
        <dbReference type="SAM" id="MobiDB-lite"/>
    </source>
</evidence>
<dbReference type="Pfam" id="PF17844">
    <property type="entry name" value="SCP_3"/>
    <property type="match status" value="1"/>
</dbReference>
<accession>A0A853A3A4</accession>
<gene>
    <name evidence="4" type="ORF">FHU37_002134</name>
</gene>
<keyword evidence="5" id="KW-1185">Reference proteome</keyword>
<evidence type="ECO:0000259" key="3">
    <source>
        <dbReference type="Pfam" id="PF17844"/>
    </source>
</evidence>
<dbReference type="RefSeq" id="WP_179813973.1">
    <property type="nucleotide sequence ID" value="NZ_JACBZD010000001.1"/>
</dbReference>
<dbReference type="AlphaFoldDB" id="A0A853A3A4"/>
<dbReference type="Gene3D" id="3.30.1050.40">
    <property type="match status" value="1"/>
</dbReference>
<sequence>MPSRPPRPSRPRLRRFDPARSARALLAEADAWVEVVRRLADHHRAAELLDAPSGLTGWRIRDLLAHVVMGMEEVPARLAEPRPERAEMDLLGWIGATAGAAATVDELARADAETAAATPPGALVERFRAARQRLAEAVAAEPAERPVPTRYAPMSLGDRVVTRIVELVVHGDDLQRALAAHSERQSEGEGREAPHGAPPPQAVAALPAALPAEFPHDRQALATVVRLFADALAASAPGGAVEVRVPPFAVVQCVEGPRHTRGTPPNVVETDPLTWLRLATGRTRWVEAVGAAAVTASGERSDLAPHLPLMG</sequence>
<dbReference type="InterPro" id="IPR024344">
    <property type="entry name" value="MDMPI_metal-binding"/>
</dbReference>
<evidence type="ECO:0000313" key="5">
    <source>
        <dbReference type="Proteomes" id="UP000567795"/>
    </source>
</evidence>
<dbReference type="Proteomes" id="UP000567795">
    <property type="component" value="Unassembled WGS sequence"/>
</dbReference>
<protein>
    <submittedName>
        <fullName evidence="4">Uncharacterized protein (TIGR03083 family)</fullName>
    </submittedName>
</protein>
<feature type="region of interest" description="Disordered" evidence="1">
    <location>
        <begin position="178"/>
        <end position="202"/>
    </location>
</feature>
<feature type="domain" description="Mycothiol-dependent maleylpyruvate isomerase metal-binding" evidence="2">
    <location>
        <begin position="31"/>
        <end position="175"/>
    </location>
</feature>
<feature type="domain" description="Bacterial SCP orthologue" evidence="3">
    <location>
        <begin position="217"/>
        <end position="309"/>
    </location>
</feature>
<comment type="caution">
    <text evidence="4">The sequence shown here is derived from an EMBL/GenBank/DDBJ whole genome shotgun (WGS) entry which is preliminary data.</text>
</comment>
<dbReference type="NCBIfam" id="TIGR03083">
    <property type="entry name" value="maleylpyruvate isomerase family mycothiol-dependent enzyme"/>
    <property type="match status" value="1"/>
</dbReference>
<feature type="compositionally biased region" description="Basic and acidic residues" evidence="1">
    <location>
        <begin position="178"/>
        <end position="194"/>
    </location>
</feature>
<organism evidence="4 5">
    <name type="scientific">Allostreptomyces psammosilenae</name>
    <dbReference type="NCBI Taxonomy" id="1892865"/>
    <lineage>
        <taxon>Bacteria</taxon>
        <taxon>Bacillati</taxon>
        <taxon>Actinomycetota</taxon>
        <taxon>Actinomycetes</taxon>
        <taxon>Kitasatosporales</taxon>
        <taxon>Streptomycetaceae</taxon>
        <taxon>Allostreptomyces</taxon>
    </lineage>
</organism>
<dbReference type="Gene3D" id="1.20.120.450">
    <property type="entry name" value="dinb family like domain"/>
    <property type="match status" value="1"/>
</dbReference>